<gene>
    <name evidence="2" type="ORF">BINO364_LOCUS10162</name>
</gene>
<keyword evidence="3" id="KW-1185">Reference proteome</keyword>
<dbReference type="EMBL" id="OV170224">
    <property type="protein sequence ID" value="CAH0724456.1"/>
    <property type="molecule type" value="Genomic_DNA"/>
</dbReference>
<evidence type="ECO:0000256" key="1">
    <source>
        <dbReference type="SAM" id="MobiDB-lite"/>
    </source>
</evidence>
<reference evidence="2" key="1">
    <citation type="submission" date="2021-12" db="EMBL/GenBank/DDBJ databases">
        <authorList>
            <person name="Martin H S."/>
        </authorList>
    </citation>
    <scope>NUCLEOTIDE SEQUENCE</scope>
</reference>
<evidence type="ECO:0000313" key="2">
    <source>
        <dbReference type="EMBL" id="CAH0724456.1"/>
    </source>
</evidence>
<feature type="region of interest" description="Disordered" evidence="1">
    <location>
        <begin position="1"/>
        <end position="22"/>
    </location>
</feature>
<name>A0A8J9YFN4_9NEOP</name>
<organism evidence="2 3">
    <name type="scientific">Brenthis ino</name>
    <name type="common">lesser marbled fritillary</name>
    <dbReference type="NCBI Taxonomy" id="405034"/>
    <lineage>
        <taxon>Eukaryota</taxon>
        <taxon>Metazoa</taxon>
        <taxon>Ecdysozoa</taxon>
        <taxon>Arthropoda</taxon>
        <taxon>Hexapoda</taxon>
        <taxon>Insecta</taxon>
        <taxon>Pterygota</taxon>
        <taxon>Neoptera</taxon>
        <taxon>Endopterygota</taxon>
        <taxon>Lepidoptera</taxon>
        <taxon>Glossata</taxon>
        <taxon>Ditrysia</taxon>
        <taxon>Papilionoidea</taxon>
        <taxon>Nymphalidae</taxon>
        <taxon>Heliconiinae</taxon>
        <taxon>Argynnini</taxon>
        <taxon>Brenthis</taxon>
    </lineage>
</organism>
<feature type="non-terminal residue" evidence="2">
    <location>
        <position position="85"/>
    </location>
</feature>
<protein>
    <submittedName>
        <fullName evidence="2">Uncharacterized protein</fullName>
    </submittedName>
</protein>
<dbReference type="Proteomes" id="UP000838878">
    <property type="component" value="Chromosome 4"/>
</dbReference>
<dbReference type="AlphaFoldDB" id="A0A8J9YFN4"/>
<evidence type="ECO:0000313" key="3">
    <source>
        <dbReference type="Proteomes" id="UP000838878"/>
    </source>
</evidence>
<sequence>MQIVQDGIRGNISKHERPEGGGGGALRARTLVLLHTTLIIPDCQIFGCFTVSNTRLYTDCQKGAPHFVFVDLSFCSRRADGLEKF</sequence>
<proteinExistence type="predicted"/>
<accession>A0A8J9YFN4</accession>